<keyword evidence="5" id="KW-0539">Nucleus</keyword>
<dbReference type="GO" id="GO:0034080">
    <property type="term" value="P:CENP-A containing chromatin assembly"/>
    <property type="evidence" value="ECO:0007669"/>
    <property type="project" value="TreeGrafter"/>
</dbReference>
<dbReference type="InParanoid" id="A0A4S2N4A5"/>
<protein>
    <submittedName>
        <fullName evidence="7">Mis6-domain-containing protein</fullName>
    </submittedName>
</protein>
<keyword evidence="6" id="KW-0137">Centromere</keyword>
<organism evidence="7 8">
    <name type="scientific">Ascodesmis nigricans</name>
    <dbReference type="NCBI Taxonomy" id="341454"/>
    <lineage>
        <taxon>Eukaryota</taxon>
        <taxon>Fungi</taxon>
        <taxon>Dikarya</taxon>
        <taxon>Ascomycota</taxon>
        <taxon>Pezizomycotina</taxon>
        <taxon>Pezizomycetes</taxon>
        <taxon>Pezizales</taxon>
        <taxon>Ascodesmidaceae</taxon>
        <taxon>Ascodesmis</taxon>
    </lineage>
</organism>
<evidence type="ECO:0000313" key="7">
    <source>
        <dbReference type="EMBL" id="TGZ84040.1"/>
    </source>
</evidence>
<comment type="similarity">
    <text evidence="3">Belongs to the CENP-I/CTF3 family.</text>
</comment>
<proteinExistence type="inferred from homology"/>
<dbReference type="GO" id="GO:0000070">
    <property type="term" value="P:mitotic sister chromatid segregation"/>
    <property type="evidence" value="ECO:0007669"/>
    <property type="project" value="TreeGrafter"/>
</dbReference>
<evidence type="ECO:0000256" key="4">
    <source>
        <dbReference type="ARBA" id="ARBA00022454"/>
    </source>
</evidence>
<dbReference type="Proteomes" id="UP000298138">
    <property type="component" value="Unassembled WGS sequence"/>
</dbReference>
<name>A0A4S2N4A5_9PEZI</name>
<dbReference type="OrthoDB" id="6347512at2759"/>
<dbReference type="AlphaFoldDB" id="A0A4S2N4A5"/>
<sequence>MAPTARPRYEDPHLYAEDILELAEKVQRAATVRKSIAKAEVENAVDRITQNAEIRGLLPDVLEILVDTVTTMPCYIDQPSATRIIKGLIPRKKVQDTIAIKIIGCLGNGPRKPSSAIQVALLRWLVMVYDVLENPGTLSRMYSILFNLLDMMSLRSHLCHLLSLITKRSSVKPFRIQALLELKRSIGEEHCLNALIHIYKTYYPDVIIDDPGIFRKGIFSHPDPEWIQNVFTIQQSHAALDLQQPGKSAFKVDTTTEGQASKRRRIELAVIPRVSTYQAVESSVTLEEVQSAQDLVAKLYKLELPNQLAAALDSPVLQRLLLLRPSDTSVDRIDNWLSAKLGDAMRVSSSSSSGTITRFGILLSKILDYTRMSRTLLPSLEEFLRKYIHVWDGKLHRDLILELLSFVPLTSYDDLSSNYLAPVEHLLLKSDETAAVALLRFYTAFLRNWAIQYAEKSPDTEDLTEETNIIRKFVKHVGQVCLQLQHTLKESAIMIDGILSFYESASSLPWDNSLFYIELPPDPLVYWFVFVGDAMALSRICGILSSYKTGFDIAIQRKSNDINVIETGGYPQSHVTHFNGFLMDICNCLWRSRAFMRQGAEPSSQDPAALGCNIPEPVTEQLSQAAQSRGEQLRSLFSFSHSPIFGNLAAECFRSLEEAQGVKKRHSGPVTQPSLKALGTMGGVKMSHLEYRIAVLKDLQEKGLMGMGEFMYNTMISLRTARASLGGATGKGK</sequence>
<evidence type="ECO:0000256" key="1">
    <source>
        <dbReference type="ARBA" id="ARBA00004123"/>
    </source>
</evidence>
<keyword evidence="4" id="KW-0158">Chromosome</keyword>
<dbReference type="Pfam" id="PF07778">
    <property type="entry name" value="CENP-I"/>
    <property type="match status" value="1"/>
</dbReference>
<reference evidence="7 8" key="1">
    <citation type="submission" date="2019-04" db="EMBL/GenBank/DDBJ databases">
        <title>Comparative genomics and transcriptomics to analyze fruiting body development in filamentous ascomycetes.</title>
        <authorList>
            <consortium name="DOE Joint Genome Institute"/>
            <person name="Lutkenhaus R."/>
            <person name="Traeger S."/>
            <person name="Breuer J."/>
            <person name="Kuo A."/>
            <person name="Lipzen A."/>
            <person name="Pangilinan J."/>
            <person name="Dilworth D."/>
            <person name="Sandor L."/>
            <person name="Poggeler S."/>
            <person name="Barry K."/>
            <person name="Grigoriev I.V."/>
            <person name="Nowrousian M."/>
        </authorList>
    </citation>
    <scope>NUCLEOTIDE SEQUENCE [LARGE SCALE GENOMIC DNA]</scope>
    <source>
        <strain evidence="7 8">CBS 389.68</strain>
    </source>
</reference>
<keyword evidence="8" id="KW-1185">Reference proteome</keyword>
<gene>
    <name evidence="7" type="ORF">EX30DRAFT_393571</name>
</gene>
<evidence type="ECO:0000256" key="2">
    <source>
        <dbReference type="ARBA" id="ARBA00004584"/>
    </source>
</evidence>
<dbReference type="PANTHER" id="PTHR48208">
    <property type="entry name" value="CENTROMERE PROTEIN I"/>
    <property type="match status" value="1"/>
</dbReference>
<dbReference type="GO" id="GO:0000939">
    <property type="term" value="C:inner kinetochore"/>
    <property type="evidence" value="ECO:0007669"/>
    <property type="project" value="TreeGrafter"/>
</dbReference>
<dbReference type="PANTHER" id="PTHR48208:SF2">
    <property type="entry name" value="CENTROMERE PROTEIN I"/>
    <property type="match status" value="1"/>
</dbReference>
<dbReference type="GO" id="GO:0005634">
    <property type="term" value="C:nucleus"/>
    <property type="evidence" value="ECO:0007669"/>
    <property type="project" value="UniProtKB-SubCell"/>
</dbReference>
<dbReference type="CDD" id="cd22647">
    <property type="entry name" value="CTF3_NTD_HEAT"/>
    <property type="match status" value="1"/>
</dbReference>
<accession>A0A4S2N4A5</accession>
<evidence type="ECO:0000256" key="6">
    <source>
        <dbReference type="ARBA" id="ARBA00023328"/>
    </source>
</evidence>
<dbReference type="EMBL" id="ML220113">
    <property type="protein sequence ID" value="TGZ84040.1"/>
    <property type="molecule type" value="Genomic_DNA"/>
</dbReference>
<evidence type="ECO:0000256" key="3">
    <source>
        <dbReference type="ARBA" id="ARBA00005470"/>
    </source>
</evidence>
<dbReference type="InterPro" id="IPR012485">
    <property type="entry name" value="CENP-I"/>
</dbReference>
<dbReference type="STRING" id="341454.A0A4S2N4A5"/>
<comment type="subcellular location">
    <subcellularLocation>
        <location evidence="2">Chromosome</location>
        <location evidence="2">Centromere</location>
    </subcellularLocation>
    <subcellularLocation>
        <location evidence="1">Nucleus</location>
    </subcellularLocation>
</comment>
<evidence type="ECO:0000313" key="8">
    <source>
        <dbReference type="Proteomes" id="UP000298138"/>
    </source>
</evidence>
<evidence type="ECO:0000256" key="5">
    <source>
        <dbReference type="ARBA" id="ARBA00023242"/>
    </source>
</evidence>